<feature type="domain" description="Ketoreductase" evidence="2">
    <location>
        <begin position="9"/>
        <end position="186"/>
    </location>
</feature>
<proteinExistence type="inferred from homology"/>
<accession>A0A9X0QZV3</accession>
<protein>
    <submittedName>
        <fullName evidence="3">SDR family oxidoreductase</fullName>
    </submittedName>
</protein>
<dbReference type="SMART" id="SM00822">
    <property type="entry name" value="PKS_KR"/>
    <property type="match status" value="1"/>
</dbReference>
<sequence length="260" mass="26072">MAAEGLHGRTALVTGSTGGIGLAIAEALAAGGCAVVLHGLAPPAEGEMVAAALAARHAVTARYVMAELAAPTAIAELAAAAGEVDIVVNNAATRHFGPVEETSQEAWDTDIAVNLSAAFHLIRLTLPGMRRRGWGRIVNMSSIYGRIGATGRIGYVTTKTALIGLTRGVALETAGSGITCNALCPGTTLTPNIAGRIQAAMADSGADEATEAARFLAGKQPTGRFVEASAIGAMVAFLCGPAGRDITGTALPIDGGWSAA</sequence>
<dbReference type="EMBL" id="JACOMF010000022">
    <property type="protein sequence ID" value="MBC4017091.1"/>
    <property type="molecule type" value="Genomic_DNA"/>
</dbReference>
<dbReference type="SUPFAM" id="SSF51735">
    <property type="entry name" value="NAD(P)-binding Rossmann-fold domains"/>
    <property type="match status" value="1"/>
</dbReference>
<dbReference type="Pfam" id="PF13561">
    <property type="entry name" value="adh_short_C2"/>
    <property type="match status" value="1"/>
</dbReference>
<dbReference type="PROSITE" id="PS00061">
    <property type="entry name" value="ADH_SHORT"/>
    <property type="match status" value="1"/>
</dbReference>
<evidence type="ECO:0000313" key="4">
    <source>
        <dbReference type="Proteomes" id="UP000600101"/>
    </source>
</evidence>
<dbReference type="PANTHER" id="PTHR42879">
    <property type="entry name" value="3-OXOACYL-(ACYL-CARRIER-PROTEIN) REDUCTASE"/>
    <property type="match status" value="1"/>
</dbReference>
<dbReference type="PANTHER" id="PTHR42879:SF2">
    <property type="entry name" value="3-OXOACYL-[ACYL-CARRIER-PROTEIN] REDUCTASE FABG"/>
    <property type="match status" value="1"/>
</dbReference>
<dbReference type="Proteomes" id="UP000600101">
    <property type="component" value="Unassembled WGS sequence"/>
</dbReference>
<dbReference type="GO" id="GO:0032787">
    <property type="term" value="P:monocarboxylic acid metabolic process"/>
    <property type="evidence" value="ECO:0007669"/>
    <property type="project" value="UniProtKB-ARBA"/>
</dbReference>
<dbReference type="InterPro" id="IPR002347">
    <property type="entry name" value="SDR_fam"/>
</dbReference>
<reference evidence="3" key="1">
    <citation type="submission" date="2020-08" db="EMBL/GenBank/DDBJ databases">
        <authorList>
            <person name="Hu Y."/>
            <person name="Nguyen S.V."/>
            <person name="Li F."/>
            <person name="Fanning S."/>
        </authorList>
    </citation>
    <scope>NUCLEOTIDE SEQUENCE</scope>
    <source>
        <strain evidence="3">SYSU D8009</strain>
    </source>
</reference>
<gene>
    <name evidence="3" type="ORF">H7965_17395</name>
</gene>
<organism evidence="3 4">
    <name type="scientific">Siccirubricoccus deserti</name>
    <dbReference type="NCBI Taxonomy" id="2013562"/>
    <lineage>
        <taxon>Bacteria</taxon>
        <taxon>Pseudomonadati</taxon>
        <taxon>Pseudomonadota</taxon>
        <taxon>Alphaproteobacteria</taxon>
        <taxon>Acetobacterales</taxon>
        <taxon>Roseomonadaceae</taxon>
        <taxon>Siccirubricoccus</taxon>
    </lineage>
</organism>
<dbReference type="FunFam" id="3.40.50.720:FF:000084">
    <property type="entry name" value="Short-chain dehydrogenase reductase"/>
    <property type="match status" value="1"/>
</dbReference>
<dbReference type="RefSeq" id="WP_186771855.1">
    <property type="nucleotide sequence ID" value="NZ_JACOMF010000022.1"/>
</dbReference>
<comment type="similarity">
    <text evidence="1">Belongs to the short-chain dehydrogenases/reductases (SDR) family.</text>
</comment>
<dbReference type="InterPro" id="IPR020904">
    <property type="entry name" value="Sc_DH/Rdtase_CS"/>
</dbReference>
<keyword evidence="4" id="KW-1185">Reference proteome</keyword>
<name>A0A9X0QZV3_9PROT</name>
<dbReference type="PRINTS" id="PR00080">
    <property type="entry name" value="SDRFAMILY"/>
</dbReference>
<evidence type="ECO:0000259" key="2">
    <source>
        <dbReference type="SMART" id="SM00822"/>
    </source>
</evidence>
<dbReference type="PRINTS" id="PR00081">
    <property type="entry name" value="GDHRDH"/>
</dbReference>
<dbReference type="Gene3D" id="3.40.50.720">
    <property type="entry name" value="NAD(P)-binding Rossmann-like Domain"/>
    <property type="match status" value="1"/>
</dbReference>
<dbReference type="InterPro" id="IPR050259">
    <property type="entry name" value="SDR"/>
</dbReference>
<comment type="caution">
    <text evidence="3">The sequence shown here is derived from an EMBL/GenBank/DDBJ whole genome shotgun (WGS) entry which is preliminary data.</text>
</comment>
<evidence type="ECO:0000313" key="3">
    <source>
        <dbReference type="EMBL" id="MBC4017091.1"/>
    </source>
</evidence>
<dbReference type="AlphaFoldDB" id="A0A9X0QZV3"/>
<dbReference type="InterPro" id="IPR036291">
    <property type="entry name" value="NAD(P)-bd_dom_sf"/>
</dbReference>
<evidence type="ECO:0000256" key="1">
    <source>
        <dbReference type="ARBA" id="ARBA00006484"/>
    </source>
</evidence>
<dbReference type="InterPro" id="IPR057326">
    <property type="entry name" value="KR_dom"/>
</dbReference>